<evidence type="ECO:0000256" key="7">
    <source>
        <dbReference type="ARBA" id="ARBA00047984"/>
    </source>
</evidence>
<keyword evidence="3" id="KW-0378">Hydrolase</keyword>
<dbReference type="EMBL" id="ML978164">
    <property type="protein sequence ID" value="KAF2033891.1"/>
    <property type="molecule type" value="Genomic_DNA"/>
</dbReference>
<dbReference type="GO" id="GO:0003724">
    <property type="term" value="F:RNA helicase activity"/>
    <property type="evidence" value="ECO:0007669"/>
    <property type="project" value="UniProtKB-EC"/>
</dbReference>
<keyword evidence="5" id="KW-0067">ATP-binding</keyword>
<evidence type="ECO:0000256" key="2">
    <source>
        <dbReference type="ARBA" id="ARBA00022741"/>
    </source>
</evidence>
<dbReference type="GO" id="GO:0005524">
    <property type="term" value="F:ATP binding"/>
    <property type="evidence" value="ECO:0007669"/>
    <property type="project" value="UniProtKB-KW"/>
</dbReference>
<dbReference type="InterPro" id="IPR027417">
    <property type="entry name" value="P-loop_NTPase"/>
</dbReference>
<proteinExistence type="predicted"/>
<accession>A0A9P4HJ08</accession>
<evidence type="ECO:0000256" key="8">
    <source>
        <dbReference type="PROSITE-ProRule" id="PRU00552"/>
    </source>
</evidence>
<evidence type="ECO:0000256" key="1">
    <source>
        <dbReference type="ARBA" id="ARBA00012552"/>
    </source>
</evidence>
<dbReference type="InterPro" id="IPR014014">
    <property type="entry name" value="RNA_helicase_DEAD_Q_motif"/>
</dbReference>
<feature type="region of interest" description="Disordered" evidence="9">
    <location>
        <begin position="360"/>
        <end position="389"/>
    </location>
</feature>
<dbReference type="EC" id="3.6.4.13" evidence="1"/>
<keyword evidence="6" id="KW-0694">RNA-binding</keyword>
<dbReference type="SUPFAM" id="SSF52540">
    <property type="entry name" value="P-loop containing nucleoside triphosphate hydrolases"/>
    <property type="match status" value="1"/>
</dbReference>
<dbReference type="GO" id="GO:0016787">
    <property type="term" value="F:hydrolase activity"/>
    <property type="evidence" value="ECO:0007669"/>
    <property type="project" value="UniProtKB-KW"/>
</dbReference>
<protein>
    <recommendedName>
        <fullName evidence="1">RNA helicase</fullName>
        <ecNumber evidence="1">3.6.4.13</ecNumber>
    </recommendedName>
</protein>
<comment type="caution">
    <text evidence="11">The sequence shown here is derived from an EMBL/GenBank/DDBJ whole genome shotgun (WGS) entry which is preliminary data.</text>
</comment>
<name>A0A9P4HJ08_9PLEO</name>
<dbReference type="PANTHER" id="PTHR47960">
    <property type="entry name" value="DEAD-BOX ATP-DEPENDENT RNA HELICASE 50"/>
    <property type="match status" value="1"/>
</dbReference>
<dbReference type="PROSITE" id="PS51195">
    <property type="entry name" value="Q_MOTIF"/>
    <property type="match status" value="1"/>
</dbReference>
<evidence type="ECO:0000256" key="6">
    <source>
        <dbReference type="ARBA" id="ARBA00022884"/>
    </source>
</evidence>
<evidence type="ECO:0000259" key="10">
    <source>
        <dbReference type="PROSITE" id="PS51195"/>
    </source>
</evidence>
<evidence type="ECO:0000256" key="4">
    <source>
        <dbReference type="ARBA" id="ARBA00022806"/>
    </source>
</evidence>
<dbReference type="GO" id="GO:0003723">
    <property type="term" value="F:RNA binding"/>
    <property type="evidence" value="ECO:0007669"/>
    <property type="project" value="UniProtKB-KW"/>
</dbReference>
<organism evidence="11 12">
    <name type="scientific">Setomelanomma holmii</name>
    <dbReference type="NCBI Taxonomy" id="210430"/>
    <lineage>
        <taxon>Eukaryota</taxon>
        <taxon>Fungi</taxon>
        <taxon>Dikarya</taxon>
        <taxon>Ascomycota</taxon>
        <taxon>Pezizomycotina</taxon>
        <taxon>Dothideomycetes</taxon>
        <taxon>Pleosporomycetidae</taxon>
        <taxon>Pleosporales</taxon>
        <taxon>Pleosporineae</taxon>
        <taxon>Phaeosphaeriaceae</taxon>
        <taxon>Setomelanomma</taxon>
    </lineage>
</organism>
<sequence>MDSTGHKVSQGRRLPRRHRTTHQLCATAHYCCARREIDQVEEMTASISSCRSTTSYPRPCTAPYVKLSELHIHTWFLNDEQTALAVFKEADVKEAVVKETVVKEAPFGVRARKEALPGAREELNLLVEIQGRPWIGFRSVKAAEISYATVQGREALVQSSVTPPSCKRLPSNVLVSSSGHDLSTDTPCCQHWPKRPAPATLGNPMSKTPQDAQSRCVHDVSSASVSISSLALDPVYGNTSNRSYDWATIDAAAFSVDRYVLPNRGLHDRSDVCTTTMLRNIPNKMDWECHPTPALDAPVTDYFQLQLKAIVDAACFGSASHIGWQDFKSACNVGYAFINFHNVHSIELVTITINTLPHQPASQRQPSWLGGLSRSQQHPWDAPRHNQSTRLTRGHEFEDFFIKRELMMGIFEAGFKKPSPIREETIPVALTGRDILVRTKNGTGKTAAL</sequence>
<reference evidence="11" key="1">
    <citation type="journal article" date="2020" name="Stud. Mycol.">
        <title>101 Dothideomycetes genomes: a test case for predicting lifestyles and emergence of pathogens.</title>
        <authorList>
            <person name="Haridas S."/>
            <person name="Albert R."/>
            <person name="Binder M."/>
            <person name="Bloem J."/>
            <person name="Labutti K."/>
            <person name="Salamov A."/>
            <person name="Andreopoulos B."/>
            <person name="Baker S."/>
            <person name="Barry K."/>
            <person name="Bills G."/>
            <person name="Bluhm B."/>
            <person name="Cannon C."/>
            <person name="Castanera R."/>
            <person name="Culley D."/>
            <person name="Daum C."/>
            <person name="Ezra D."/>
            <person name="Gonzalez J."/>
            <person name="Henrissat B."/>
            <person name="Kuo A."/>
            <person name="Liang C."/>
            <person name="Lipzen A."/>
            <person name="Lutzoni F."/>
            <person name="Magnuson J."/>
            <person name="Mondo S."/>
            <person name="Nolan M."/>
            <person name="Ohm R."/>
            <person name="Pangilinan J."/>
            <person name="Park H.-J."/>
            <person name="Ramirez L."/>
            <person name="Alfaro M."/>
            <person name="Sun H."/>
            <person name="Tritt A."/>
            <person name="Yoshinaga Y."/>
            <person name="Zwiers L.-H."/>
            <person name="Turgeon B."/>
            <person name="Goodwin S."/>
            <person name="Spatafora J."/>
            <person name="Crous P."/>
            <person name="Grigoriev I."/>
        </authorList>
    </citation>
    <scope>NUCLEOTIDE SEQUENCE</scope>
    <source>
        <strain evidence="11">CBS 110217</strain>
    </source>
</reference>
<feature type="short sequence motif" description="Q motif" evidence="8">
    <location>
        <begin position="395"/>
        <end position="423"/>
    </location>
</feature>
<evidence type="ECO:0000256" key="9">
    <source>
        <dbReference type="SAM" id="MobiDB-lite"/>
    </source>
</evidence>
<keyword evidence="2" id="KW-0547">Nucleotide-binding</keyword>
<gene>
    <name evidence="11" type="ORF">EK21DRAFT_86040</name>
</gene>
<evidence type="ECO:0000256" key="3">
    <source>
        <dbReference type="ARBA" id="ARBA00022801"/>
    </source>
</evidence>
<evidence type="ECO:0000256" key="5">
    <source>
        <dbReference type="ARBA" id="ARBA00022840"/>
    </source>
</evidence>
<evidence type="ECO:0000313" key="12">
    <source>
        <dbReference type="Proteomes" id="UP000799777"/>
    </source>
</evidence>
<feature type="domain" description="DEAD-box RNA helicase Q" evidence="10">
    <location>
        <begin position="395"/>
        <end position="423"/>
    </location>
</feature>
<dbReference type="Proteomes" id="UP000799777">
    <property type="component" value="Unassembled WGS sequence"/>
</dbReference>
<comment type="catalytic activity">
    <reaction evidence="7">
        <text>ATP + H2O = ADP + phosphate + H(+)</text>
        <dbReference type="Rhea" id="RHEA:13065"/>
        <dbReference type="ChEBI" id="CHEBI:15377"/>
        <dbReference type="ChEBI" id="CHEBI:15378"/>
        <dbReference type="ChEBI" id="CHEBI:30616"/>
        <dbReference type="ChEBI" id="CHEBI:43474"/>
        <dbReference type="ChEBI" id="CHEBI:456216"/>
        <dbReference type="EC" id="3.6.4.13"/>
    </reaction>
</comment>
<evidence type="ECO:0000313" key="11">
    <source>
        <dbReference type="EMBL" id="KAF2033891.1"/>
    </source>
</evidence>
<keyword evidence="4" id="KW-0347">Helicase</keyword>
<keyword evidence="12" id="KW-1185">Reference proteome</keyword>
<dbReference type="Gene3D" id="3.40.50.300">
    <property type="entry name" value="P-loop containing nucleotide triphosphate hydrolases"/>
    <property type="match status" value="1"/>
</dbReference>
<dbReference type="OrthoDB" id="417481at2759"/>
<dbReference type="AlphaFoldDB" id="A0A9P4HJ08"/>